<evidence type="ECO:0000256" key="4">
    <source>
        <dbReference type="ARBA" id="ARBA00022475"/>
    </source>
</evidence>
<dbReference type="Proteomes" id="UP000013049">
    <property type="component" value="Unassembled WGS sequence"/>
</dbReference>
<keyword evidence="5" id="KW-0997">Cell inner membrane</keyword>
<evidence type="ECO:0000256" key="2">
    <source>
        <dbReference type="ARBA" id="ARBA00004429"/>
    </source>
</evidence>
<keyword evidence="14 15" id="KW-0472">Membrane</keyword>
<dbReference type="InterPro" id="IPR005467">
    <property type="entry name" value="His_kinase_dom"/>
</dbReference>
<name>N8W8I1_9GAMM</name>
<proteinExistence type="predicted"/>
<dbReference type="Pfam" id="PF00672">
    <property type="entry name" value="HAMP"/>
    <property type="match status" value="1"/>
</dbReference>
<dbReference type="InterPro" id="IPR003594">
    <property type="entry name" value="HATPase_dom"/>
</dbReference>
<evidence type="ECO:0000256" key="12">
    <source>
        <dbReference type="ARBA" id="ARBA00022989"/>
    </source>
</evidence>
<dbReference type="PANTHER" id="PTHR44936">
    <property type="entry name" value="SENSOR PROTEIN CREC"/>
    <property type="match status" value="1"/>
</dbReference>
<dbReference type="CDD" id="cd00082">
    <property type="entry name" value="HisKA"/>
    <property type="match status" value="1"/>
</dbReference>
<dbReference type="InterPro" id="IPR003660">
    <property type="entry name" value="HAMP_dom"/>
</dbReference>
<keyword evidence="7" id="KW-0808">Transferase</keyword>
<dbReference type="GO" id="GO:0005886">
    <property type="term" value="C:plasma membrane"/>
    <property type="evidence" value="ECO:0007669"/>
    <property type="project" value="UniProtKB-SubCell"/>
</dbReference>
<organism evidence="18 19">
    <name type="scientific">Acinetobacter vivianii</name>
    <dbReference type="NCBI Taxonomy" id="1776742"/>
    <lineage>
        <taxon>Bacteria</taxon>
        <taxon>Pseudomonadati</taxon>
        <taxon>Pseudomonadota</taxon>
        <taxon>Gammaproteobacteria</taxon>
        <taxon>Moraxellales</taxon>
        <taxon>Moraxellaceae</taxon>
        <taxon>Acinetobacter</taxon>
    </lineage>
</organism>
<dbReference type="InterPro" id="IPR036890">
    <property type="entry name" value="HATPase_C_sf"/>
</dbReference>
<dbReference type="PROSITE" id="PS50885">
    <property type="entry name" value="HAMP"/>
    <property type="match status" value="1"/>
</dbReference>
<dbReference type="Pfam" id="PF00512">
    <property type="entry name" value="HisKA"/>
    <property type="match status" value="1"/>
</dbReference>
<evidence type="ECO:0000256" key="11">
    <source>
        <dbReference type="ARBA" id="ARBA00022840"/>
    </source>
</evidence>
<dbReference type="PATRIC" id="fig|1217712.3.peg.1181"/>
<dbReference type="RefSeq" id="WP_004776124.1">
    <property type="nucleotide sequence ID" value="NZ_KB849368.1"/>
</dbReference>
<dbReference type="HOGENOM" id="CLU_000445_89_27_6"/>
<dbReference type="InterPro" id="IPR050980">
    <property type="entry name" value="2C_sensor_his_kinase"/>
</dbReference>
<evidence type="ECO:0000313" key="19">
    <source>
        <dbReference type="Proteomes" id="UP000013049"/>
    </source>
</evidence>
<reference evidence="18 19" key="1">
    <citation type="submission" date="2013-02" db="EMBL/GenBank/DDBJ databases">
        <title>The Genome Sequence of Acinetobacter sp. NIPH 758.</title>
        <authorList>
            <consortium name="The Broad Institute Genome Sequencing Platform"/>
            <consortium name="The Broad Institute Genome Sequencing Center for Infectious Disease"/>
            <person name="Cerqueira G."/>
            <person name="Feldgarden M."/>
            <person name="Courvalin P."/>
            <person name="Perichon B."/>
            <person name="Grillot-Courvalin C."/>
            <person name="Clermont D."/>
            <person name="Rocha E."/>
            <person name="Yoon E.-J."/>
            <person name="Nemec A."/>
            <person name="Walker B."/>
            <person name="Young S.K."/>
            <person name="Zeng Q."/>
            <person name="Gargeya S."/>
            <person name="Fitzgerald M."/>
            <person name="Haas B."/>
            <person name="Abouelleil A."/>
            <person name="Alvarado L."/>
            <person name="Arachchi H.M."/>
            <person name="Berlin A.M."/>
            <person name="Chapman S.B."/>
            <person name="Dewar J."/>
            <person name="Goldberg J."/>
            <person name="Griggs A."/>
            <person name="Gujja S."/>
            <person name="Hansen M."/>
            <person name="Howarth C."/>
            <person name="Imamovic A."/>
            <person name="Larimer J."/>
            <person name="McCowan C."/>
            <person name="Murphy C."/>
            <person name="Neiman D."/>
            <person name="Pearson M."/>
            <person name="Priest M."/>
            <person name="Roberts A."/>
            <person name="Saif S."/>
            <person name="Shea T."/>
            <person name="Sisk P."/>
            <person name="Sykes S."/>
            <person name="Wortman J."/>
            <person name="Nusbaum C."/>
            <person name="Birren B."/>
        </authorList>
    </citation>
    <scope>NUCLEOTIDE SEQUENCE [LARGE SCALE GENOMIC DNA]</scope>
    <source>
        <strain evidence="18 19">NIPH 758</strain>
    </source>
</reference>
<keyword evidence="9" id="KW-0547">Nucleotide-binding</keyword>
<keyword evidence="8 15" id="KW-0812">Transmembrane</keyword>
<dbReference type="eggNOG" id="COG2205">
    <property type="taxonomic scope" value="Bacteria"/>
</dbReference>
<dbReference type="SMART" id="SM00304">
    <property type="entry name" value="HAMP"/>
    <property type="match status" value="1"/>
</dbReference>
<evidence type="ECO:0000256" key="10">
    <source>
        <dbReference type="ARBA" id="ARBA00022777"/>
    </source>
</evidence>
<dbReference type="EC" id="2.7.13.3" evidence="3"/>
<dbReference type="InterPro" id="IPR004358">
    <property type="entry name" value="Sig_transdc_His_kin-like_C"/>
</dbReference>
<dbReference type="PRINTS" id="PR00344">
    <property type="entry name" value="BCTRLSENSOR"/>
</dbReference>
<dbReference type="GO" id="GO:0000155">
    <property type="term" value="F:phosphorelay sensor kinase activity"/>
    <property type="evidence" value="ECO:0007669"/>
    <property type="project" value="InterPro"/>
</dbReference>
<keyword evidence="6" id="KW-0597">Phosphoprotein</keyword>
<dbReference type="Pfam" id="PF02518">
    <property type="entry name" value="HATPase_c"/>
    <property type="match status" value="1"/>
</dbReference>
<feature type="transmembrane region" description="Helical" evidence="15">
    <location>
        <begin position="186"/>
        <end position="205"/>
    </location>
</feature>
<dbReference type="SMART" id="SM00388">
    <property type="entry name" value="HisKA"/>
    <property type="match status" value="1"/>
</dbReference>
<evidence type="ECO:0000256" key="1">
    <source>
        <dbReference type="ARBA" id="ARBA00000085"/>
    </source>
</evidence>
<comment type="subcellular location">
    <subcellularLocation>
        <location evidence="2">Cell inner membrane</location>
        <topology evidence="2">Multi-pass membrane protein</topology>
    </subcellularLocation>
</comment>
<accession>N8W8I1</accession>
<dbReference type="AlphaFoldDB" id="N8W8I1"/>
<dbReference type="InterPro" id="IPR003661">
    <property type="entry name" value="HisK_dim/P_dom"/>
</dbReference>
<evidence type="ECO:0000313" key="18">
    <source>
        <dbReference type="EMBL" id="ENU93183.1"/>
    </source>
</evidence>
<dbReference type="SUPFAM" id="SSF55874">
    <property type="entry name" value="ATPase domain of HSP90 chaperone/DNA topoisomerase II/histidine kinase"/>
    <property type="match status" value="1"/>
</dbReference>
<keyword evidence="10" id="KW-0418">Kinase</keyword>
<evidence type="ECO:0000256" key="15">
    <source>
        <dbReference type="SAM" id="Phobius"/>
    </source>
</evidence>
<feature type="domain" description="Histidine kinase" evidence="16">
    <location>
        <begin position="267"/>
        <end position="462"/>
    </location>
</feature>
<keyword evidence="12 15" id="KW-1133">Transmembrane helix</keyword>
<gene>
    <name evidence="18" type="ORF">F971_01227</name>
</gene>
<evidence type="ECO:0000259" key="16">
    <source>
        <dbReference type="PROSITE" id="PS50109"/>
    </source>
</evidence>
<evidence type="ECO:0000256" key="5">
    <source>
        <dbReference type="ARBA" id="ARBA00022519"/>
    </source>
</evidence>
<evidence type="ECO:0000256" key="3">
    <source>
        <dbReference type="ARBA" id="ARBA00012438"/>
    </source>
</evidence>
<evidence type="ECO:0000256" key="8">
    <source>
        <dbReference type="ARBA" id="ARBA00022692"/>
    </source>
</evidence>
<feature type="transmembrane region" description="Helical" evidence="15">
    <location>
        <begin position="37"/>
        <end position="61"/>
    </location>
</feature>
<keyword evidence="13" id="KW-0902">Two-component regulatory system</keyword>
<dbReference type="SMART" id="SM00387">
    <property type="entry name" value="HATPase_c"/>
    <property type="match status" value="1"/>
</dbReference>
<comment type="catalytic activity">
    <reaction evidence="1">
        <text>ATP + protein L-histidine = ADP + protein N-phospho-L-histidine.</text>
        <dbReference type="EC" id="2.7.13.3"/>
    </reaction>
</comment>
<keyword evidence="4" id="KW-1003">Cell membrane</keyword>
<dbReference type="InterPro" id="IPR036097">
    <property type="entry name" value="HisK_dim/P_sf"/>
</dbReference>
<evidence type="ECO:0000259" key="17">
    <source>
        <dbReference type="PROSITE" id="PS50885"/>
    </source>
</evidence>
<evidence type="ECO:0000256" key="7">
    <source>
        <dbReference type="ARBA" id="ARBA00022679"/>
    </source>
</evidence>
<dbReference type="Gene3D" id="3.30.565.10">
    <property type="entry name" value="Histidine kinase-like ATPase, C-terminal domain"/>
    <property type="match status" value="1"/>
</dbReference>
<comment type="caution">
    <text evidence="18">The sequence shown here is derived from an EMBL/GenBank/DDBJ whole genome shotgun (WGS) entry which is preliminary data.</text>
</comment>
<dbReference type="EMBL" id="APPC01000015">
    <property type="protein sequence ID" value="ENU93183.1"/>
    <property type="molecule type" value="Genomic_DNA"/>
</dbReference>
<evidence type="ECO:0000256" key="9">
    <source>
        <dbReference type="ARBA" id="ARBA00022741"/>
    </source>
</evidence>
<evidence type="ECO:0000256" key="6">
    <source>
        <dbReference type="ARBA" id="ARBA00022553"/>
    </source>
</evidence>
<dbReference type="PANTHER" id="PTHR44936:SF5">
    <property type="entry name" value="SENSOR HISTIDINE KINASE ENVZ"/>
    <property type="match status" value="1"/>
</dbReference>
<dbReference type="Gene3D" id="1.10.287.130">
    <property type="match status" value="1"/>
</dbReference>
<keyword evidence="11" id="KW-0067">ATP-binding</keyword>
<dbReference type="PROSITE" id="PS50109">
    <property type="entry name" value="HIS_KIN"/>
    <property type="match status" value="1"/>
</dbReference>
<feature type="domain" description="HAMP" evidence="17">
    <location>
        <begin position="206"/>
        <end position="259"/>
    </location>
</feature>
<protein>
    <recommendedName>
        <fullName evidence="3">histidine kinase</fullName>
        <ecNumber evidence="3">2.7.13.3</ecNumber>
    </recommendedName>
</protein>
<evidence type="ECO:0000256" key="13">
    <source>
        <dbReference type="ARBA" id="ARBA00023012"/>
    </source>
</evidence>
<dbReference type="SUPFAM" id="SSF47384">
    <property type="entry name" value="Homodimeric domain of signal transducing histidine kinase"/>
    <property type="match status" value="1"/>
</dbReference>
<sequence length="485" mass="55969">MKLEPIDPQEFTEFAAYSERPRTKWERFLDKIKPRSAAMRTTILVLFMVFFSLFMSLWFFWRTLYLPELQQHARYLAIELELVNNPDIRILHRDSEVDVDTWLKNRIGIEYVTDPKEFPRVEDKFLAELFTNQIEEKLAKELGVKDVTVYFKFKPIPRIWIQTPEMDGNWVREPLKTYTNYSVELIAGWLFGVPIVSSIIILILVRQMNRPLRRLQNTANNYSKTGKAPYLDTNHGPLEIRQVNQAFNHMVYTLEQTERDRQIMLAGISHDLRTPLTRIRLTAEMLPDEFFREGLIYDVDDMDAILNQFISYMRDGSDEELTETNLNSLLQELVVQFKPLDIRFEAQELPIIAARSLSLKRLIANLINNAKRYGAEPIELSASHVDDHILITVADHGEGIPPDQVEELMQPFVRGNSARTIQGSGLGLAIVKRIVDIHQGQINIRNREQGGLEVVISLPIPTAASATESPNNAIDKIKQTLTGHF</sequence>
<evidence type="ECO:0000256" key="14">
    <source>
        <dbReference type="ARBA" id="ARBA00023136"/>
    </source>
</evidence>
<dbReference type="GO" id="GO:0005524">
    <property type="term" value="F:ATP binding"/>
    <property type="evidence" value="ECO:0007669"/>
    <property type="project" value="UniProtKB-KW"/>
</dbReference>